<dbReference type="AlphaFoldDB" id="A0A8U0WP46"/>
<dbReference type="GO" id="GO:0005768">
    <property type="term" value="C:endosome"/>
    <property type="evidence" value="ECO:0000318"/>
    <property type="project" value="GO_Central"/>
</dbReference>
<organism evidence="3 4">
    <name type="scientific">Trichomonas vaginalis (strain ATCC PRA-98 / G3)</name>
    <dbReference type="NCBI Taxonomy" id="412133"/>
    <lineage>
        <taxon>Eukaryota</taxon>
        <taxon>Metamonada</taxon>
        <taxon>Parabasalia</taxon>
        <taxon>Trichomonadida</taxon>
        <taxon>Trichomonadidae</taxon>
        <taxon>Trichomonas</taxon>
    </lineage>
</organism>
<dbReference type="SMART" id="SM00176">
    <property type="entry name" value="RAN"/>
    <property type="match status" value="1"/>
</dbReference>
<dbReference type="RefSeq" id="XP_001302529.1">
    <property type="nucleotide sequence ID" value="XM_001302528.1"/>
</dbReference>
<evidence type="ECO:0000313" key="4">
    <source>
        <dbReference type="Proteomes" id="UP000001542"/>
    </source>
</evidence>
<accession>A0A8U0WP46</accession>
<dbReference type="InterPro" id="IPR050227">
    <property type="entry name" value="Rab"/>
</dbReference>
<gene>
    <name evidence="3" type="ORF">TVAG_361420</name>
</gene>
<dbReference type="PRINTS" id="PR00449">
    <property type="entry name" value="RASTRNSFRMNG"/>
</dbReference>
<dbReference type="Gene3D" id="3.40.50.300">
    <property type="entry name" value="P-loop containing nucleotide triphosphate hydrolases"/>
    <property type="match status" value="1"/>
</dbReference>
<keyword evidence="1" id="KW-0547">Nucleotide-binding</keyword>
<dbReference type="SMART" id="SM00174">
    <property type="entry name" value="RHO"/>
    <property type="match status" value="1"/>
</dbReference>
<proteinExistence type="predicted"/>
<dbReference type="SMART" id="SM00175">
    <property type="entry name" value="RAB"/>
    <property type="match status" value="1"/>
</dbReference>
<dbReference type="InterPro" id="IPR027417">
    <property type="entry name" value="P-loop_NTPase"/>
</dbReference>
<dbReference type="Pfam" id="PF00071">
    <property type="entry name" value="Ras"/>
    <property type="match status" value="1"/>
</dbReference>
<dbReference type="SMART" id="SM00173">
    <property type="entry name" value="RAS"/>
    <property type="match status" value="1"/>
</dbReference>
<dbReference type="PANTHER" id="PTHR47977">
    <property type="entry name" value="RAS-RELATED PROTEIN RAB"/>
    <property type="match status" value="1"/>
</dbReference>
<protein>
    <submittedName>
        <fullName evidence="3">Small GTP-binding protein, putative</fullName>
    </submittedName>
</protein>
<dbReference type="GO" id="GO:0005525">
    <property type="term" value="F:GTP binding"/>
    <property type="evidence" value="ECO:0000318"/>
    <property type="project" value="GO_Central"/>
</dbReference>
<dbReference type="InterPro" id="IPR001806">
    <property type="entry name" value="Small_GTPase"/>
</dbReference>
<dbReference type="Proteomes" id="UP000001542">
    <property type="component" value="Unassembled WGS sequence"/>
</dbReference>
<dbReference type="GO" id="GO:0003924">
    <property type="term" value="F:GTPase activity"/>
    <property type="evidence" value="ECO:0000318"/>
    <property type="project" value="GO_Central"/>
</dbReference>
<dbReference type="PROSITE" id="PS51419">
    <property type="entry name" value="RAB"/>
    <property type="match status" value="1"/>
</dbReference>
<dbReference type="GO" id="GO:0005794">
    <property type="term" value="C:Golgi apparatus"/>
    <property type="evidence" value="ECO:0000318"/>
    <property type="project" value="GO_Central"/>
</dbReference>
<dbReference type="KEGG" id="tva:4747270"/>
<evidence type="ECO:0000256" key="1">
    <source>
        <dbReference type="ARBA" id="ARBA00022741"/>
    </source>
</evidence>
<reference evidence="3" key="2">
    <citation type="journal article" date="2007" name="Science">
        <title>Draft genome sequence of the sexually transmitted pathogen Trichomonas vaginalis.</title>
        <authorList>
            <person name="Carlton J.M."/>
            <person name="Hirt R.P."/>
            <person name="Silva J.C."/>
            <person name="Delcher A.L."/>
            <person name="Schatz M."/>
            <person name="Zhao Q."/>
            <person name="Wortman J.R."/>
            <person name="Bidwell S.L."/>
            <person name="Alsmark U.C.M."/>
            <person name="Besteiro S."/>
            <person name="Sicheritz-Ponten T."/>
            <person name="Noel C.J."/>
            <person name="Dacks J.B."/>
            <person name="Foster P.G."/>
            <person name="Simillion C."/>
            <person name="Van de Peer Y."/>
            <person name="Miranda-Saavedra D."/>
            <person name="Barton G.J."/>
            <person name="Westrop G.D."/>
            <person name="Mueller S."/>
            <person name="Dessi D."/>
            <person name="Fiori P.L."/>
            <person name="Ren Q."/>
            <person name="Paulsen I."/>
            <person name="Zhang H."/>
            <person name="Bastida-Corcuera F.D."/>
            <person name="Simoes-Barbosa A."/>
            <person name="Brown M.T."/>
            <person name="Hayes R.D."/>
            <person name="Mukherjee M."/>
            <person name="Okumura C.Y."/>
            <person name="Schneider R."/>
            <person name="Smith A.J."/>
            <person name="Vanacova S."/>
            <person name="Villalvazo M."/>
            <person name="Haas B.J."/>
            <person name="Pertea M."/>
            <person name="Feldblyum T.V."/>
            <person name="Utterback T.R."/>
            <person name="Shu C.L."/>
            <person name="Osoegawa K."/>
            <person name="de Jong P.J."/>
            <person name="Hrdy I."/>
            <person name="Horvathova L."/>
            <person name="Zubacova Z."/>
            <person name="Dolezal P."/>
            <person name="Malik S.B."/>
            <person name="Logsdon J.M. Jr."/>
            <person name="Henze K."/>
            <person name="Gupta A."/>
            <person name="Wang C.C."/>
            <person name="Dunne R.L."/>
            <person name="Upcroft J.A."/>
            <person name="Upcroft P."/>
            <person name="White O."/>
            <person name="Salzberg S.L."/>
            <person name="Tang P."/>
            <person name="Chiu C.-H."/>
            <person name="Lee Y.-S."/>
            <person name="Embley T.M."/>
            <person name="Coombs G.H."/>
            <person name="Mottram J.C."/>
            <person name="Tachezy J."/>
            <person name="Fraser-Liggett C.M."/>
            <person name="Johnson P.J."/>
        </authorList>
    </citation>
    <scope>NUCLEOTIDE SEQUENCE [LARGE SCALE GENOMIC DNA]</scope>
    <source>
        <strain evidence="3">G3</strain>
    </source>
</reference>
<dbReference type="FunFam" id="3.40.50.300:FF:001586">
    <property type="entry name" value="Small GTP-binding protein, putative"/>
    <property type="match status" value="1"/>
</dbReference>
<keyword evidence="4" id="KW-1185">Reference proteome</keyword>
<name>A0A8U0WP46_TRIV3</name>
<dbReference type="PROSITE" id="PS51421">
    <property type="entry name" value="RAS"/>
    <property type="match status" value="1"/>
</dbReference>
<dbReference type="PROSITE" id="PS51420">
    <property type="entry name" value="RHO"/>
    <property type="match status" value="1"/>
</dbReference>
<dbReference type="SMR" id="A0A8U0WP46"/>
<dbReference type="SUPFAM" id="SSF52540">
    <property type="entry name" value="P-loop containing nucleoside triphosphate hydrolases"/>
    <property type="match status" value="1"/>
</dbReference>
<dbReference type="EMBL" id="DS114185">
    <property type="protein sequence ID" value="EAX89599.1"/>
    <property type="molecule type" value="Genomic_DNA"/>
</dbReference>
<evidence type="ECO:0000256" key="2">
    <source>
        <dbReference type="ARBA" id="ARBA00023134"/>
    </source>
</evidence>
<evidence type="ECO:0000313" key="3">
    <source>
        <dbReference type="EMBL" id="EAX89599.1"/>
    </source>
</evidence>
<dbReference type="CDD" id="cd00154">
    <property type="entry name" value="Rab"/>
    <property type="match status" value="1"/>
</dbReference>
<dbReference type="InterPro" id="IPR005225">
    <property type="entry name" value="Small_GTP-bd"/>
</dbReference>
<sequence length="192" mass="21241">MVNVKVCFVGSSGVGKTCLINRTVNNSYLDTPSSTVGASYMKKEVEVDGKQITLDLWDTAGQERYRALAPSFFRGSSVIVIVYSIIDATSFDDLRDWYENIQTNCNPIPRIIVVGSKADLHETRLVPSQQAENFAKSINVDYFEVSALSGAGIEELMLSIATQLDTSKSEPETPSKIVVEEKPKKKKRFGCF</sequence>
<dbReference type="NCBIfam" id="TIGR00231">
    <property type="entry name" value="small_GTP"/>
    <property type="match status" value="1"/>
</dbReference>
<reference evidence="3" key="1">
    <citation type="submission" date="2006-10" db="EMBL/GenBank/DDBJ databases">
        <authorList>
            <person name="Amadeo P."/>
            <person name="Zhao Q."/>
            <person name="Wortman J."/>
            <person name="Fraser-Liggett C."/>
            <person name="Carlton J."/>
        </authorList>
    </citation>
    <scope>NUCLEOTIDE SEQUENCE</scope>
    <source>
        <strain evidence="3">G3</strain>
    </source>
</reference>
<dbReference type="VEuPathDB" id="TrichDB:TVAGG3_0745000"/>
<keyword evidence="2" id="KW-0342">GTP-binding</keyword>